<comment type="caution">
    <text evidence="2">The sequence shown here is derived from an EMBL/GenBank/DDBJ whole genome shotgun (WGS) entry which is preliminary data.</text>
</comment>
<evidence type="ECO:0000313" key="2">
    <source>
        <dbReference type="EMBL" id="TDC34624.1"/>
    </source>
</evidence>
<dbReference type="Gene3D" id="2.30.110.10">
    <property type="entry name" value="Electron Transport, Fmn-binding Protein, Chain A"/>
    <property type="match status" value="1"/>
</dbReference>
<dbReference type="PANTHER" id="PTHR35176">
    <property type="entry name" value="HEME OXYGENASE HI_0854-RELATED"/>
    <property type="match status" value="1"/>
</dbReference>
<protein>
    <submittedName>
        <fullName evidence="2">Pyridoxamine 5-phosphate oxidase</fullName>
    </submittedName>
</protein>
<name>A0A4R4QGC8_9ACTN</name>
<dbReference type="GO" id="GO:0005829">
    <property type="term" value="C:cytosol"/>
    <property type="evidence" value="ECO:0007669"/>
    <property type="project" value="TreeGrafter"/>
</dbReference>
<accession>A0A4R4QGC8</accession>
<keyword evidence="1" id="KW-0560">Oxidoreductase</keyword>
<gene>
    <name evidence="2" type="ORF">E1261_03100</name>
</gene>
<dbReference type="GO" id="GO:0016627">
    <property type="term" value="F:oxidoreductase activity, acting on the CH-CH group of donors"/>
    <property type="evidence" value="ECO:0007669"/>
    <property type="project" value="TreeGrafter"/>
</dbReference>
<sequence>MPPVRSSRMPGPMSSAGREAFLAASHVAILSIAQPDGRPPLASPVFYHYEPGGELTFFTNTLGRKTRKAELLTSAEALTVTVQTEEMPYKYVTIEGAVVKSGPATPEEMEKIAQRYMPAEYAQGFVQNEFAHPESAPVLYRVQPKRWFSSDLSD</sequence>
<organism evidence="2 3">
    <name type="scientific">Kribbella albertanoniae</name>
    <dbReference type="NCBI Taxonomy" id="1266829"/>
    <lineage>
        <taxon>Bacteria</taxon>
        <taxon>Bacillati</taxon>
        <taxon>Actinomycetota</taxon>
        <taxon>Actinomycetes</taxon>
        <taxon>Propionibacteriales</taxon>
        <taxon>Kribbellaceae</taxon>
        <taxon>Kribbella</taxon>
    </lineage>
</organism>
<keyword evidence="3" id="KW-1185">Reference proteome</keyword>
<dbReference type="Proteomes" id="UP000295075">
    <property type="component" value="Unassembled WGS sequence"/>
</dbReference>
<dbReference type="AlphaFoldDB" id="A0A4R4QGC8"/>
<dbReference type="GO" id="GO:0070967">
    <property type="term" value="F:coenzyme F420 binding"/>
    <property type="evidence" value="ECO:0007669"/>
    <property type="project" value="TreeGrafter"/>
</dbReference>
<dbReference type="SUPFAM" id="SSF50475">
    <property type="entry name" value="FMN-binding split barrel"/>
    <property type="match status" value="1"/>
</dbReference>
<dbReference type="EMBL" id="SMKA01000006">
    <property type="protein sequence ID" value="TDC34624.1"/>
    <property type="molecule type" value="Genomic_DNA"/>
</dbReference>
<dbReference type="InterPro" id="IPR052019">
    <property type="entry name" value="F420H2_bilvrd_red/Heme_oxyg"/>
</dbReference>
<dbReference type="PANTHER" id="PTHR35176:SF6">
    <property type="entry name" value="HEME OXYGENASE HI_0854-RELATED"/>
    <property type="match status" value="1"/>
</dbReference>
<evidence type="ECO:0000313" key="3">
    <source>
        <dbReference type="Proteomes" id="UP000295075"/>
    </source>
</evidence>
<evidence type="ECO:0000256" key="1">
    <source>
        <dbReference type="ARBA" id="ARBA00023002"/>
    </source>
</evidence>
<dbReference type="OrthoDB" id="5242787at2"/>
<reference evidence="2 3" key="1">
    <citation type="submission" date="2019-03" db="EMBL/GenBank/DDBJ databases">
        <title>Draft genome sequences of novel Actinobacteria.</title>
        <authorList>
            <person name="Sahin N."/>
            <person name="Ay H."/>
            <person name="Saygin H."/>
        </authorList>
    </citation>
    <scope>NUCLEOTIDE SEQUENCE [LARGE SCALE GENOMIC DNA]</scope>
    <source>
        <strain evidence="2 3">JCM 30547</strain>
    </source>
</reference>
<dbReference type="InterPro" id="IPR012349">
    <property type="entry name" value="Split_barrel_FMN-bd"/>
</dbReference>
<proteinExistence type="predicted"/>